<name>A0A0B6ZCL4_9EUPU</name>
<proteinExistence type="predicted"/>
<organism evidence="1">
    <name type="scientific">Arion vulgaris</name>
    <dbReference type="NCBI Taxonomy" id="1028688"/>
    <lineage>
        <taxon>Eukaryota</taxon>
        <taxon>Metazoa</taxon>
        <taxon>Spiralia</taxon>
        <taxon>Lophotrochozoa</taxon>
        <taxon>Mollusca</taxon>
        <taxon>Gastropoda</taxon>
        <taxon>Heterobranchia</taxon>
        <taxon>Euthyneura</taxon>
        <taxon>Panpulmonata</taxon>
        <taxon>Eupulmonata</taxon>
        <taxon>Stylommatophora</taxon>
        <taxon>Helicina</taxon>
        <taxon>Arionoidea</taxon>
        <taxon>Arionidae</taxon>
        <taxon>Arion</taxon>
    </lineage>
</organism>
<reference evidence="1" key="1">
    <citation type="submission" date="2014-12" db="EMBL/GenBank/DDBJ databases">
        <title>Insight into the proteome of Arion vulgaris.</title>
        <authorList>
            <person name="Aradska J."/>
            <person name="Bulat T."/>
            <person name="Smidak R."/>
            <person name="Sarate P."/>
            <person name="Gangsoo J."/>
            <person name="Sialana F."/>
            <person name="Bilban M."/>
            <person name="Lubec G."/>
        </authorList>
    </citation>
    <scope>NUCLEOTIDE SEQUENCE</scope>
    <source>
        <tissue evidence="1">Skin</tissue>
    </source>
</reference>
<accession>A0A0B6ZCL4</accession>
<feature type="non-terminal residue" evidence="1">
    <location>
        <position position="1"/>
    </location>
</feature>
<sequence>SRRAVKKLCTSKHIPAKFIFVISNRFASSLYSRNTNYGTGFAKSSPVDFRHR</sequence>
<evidence type="ECO:0000313" key="1">
    <source>
        <dbReference type="EMBL" id="CEK66268.1"/>
    </source>
</evidence>
<dbReference type="EMBL" id="HACG01019403">
    <property type="protein sequence ID" value="CEK66268.1"/>
    <property type="molecule type" value="Transcribed_RNA"/>
</dbReference>
<dbReference type="AlphaFoldDB" id="A0A0B6ZCL4"/>
<gene>
    <name evidence="1" type="primary">ORF57954</name>
</gene>
<protein>
    <submittedName>
        <fullName evidence="1">Uncharacterized protein</fullName>
    </submittedName>
</protein>